<evidence type="ECO:0000259" key="2">
    <source>
        <dbReference type="Pfam" id="PF13614"/>
    </source>
</evidence>
<dbReference type="Gene3D" id="3.40.50.300">
    <property type="entry name" value="P-loop containing nucleotide triphosphate hydrolases"/>
    <property type="match status" value="1"/>
</dbReference>
<dbReference type="Proteomes" id="UP000623461">
    <property type="component" value="Unassembled WGS sequence"/>
</dbReference>
<dbReference type="PANTHER" id="PTHR13696:SF52">
    <property type="entry name" value="PARA FAMILY PROTEIN CT_582"/>
    <property type="match status" value="1"/>
</dbReference>
<reference evidence="4" key="1">
    <citation type="journal article" date="2019" name="Int. J. Syst. Evol. Microbiol.">
        <title>The Global Catalogue of Microorganisms (GCM) 10K type strain sequencing project: providing services to taxonomists for standard genome sequencing and annotation.</title>
        <authorList>
            <consortium name="The Broad Institute Genomics Platform"/>
            <consortium name="The Broad Institute Genome Sequencing Center for Infectious Disease"/>
            <person name="Wu L."/>
            <person name="Ma J."/>
        </authorList>
    </citation>
    <scope>NUCLEOTIDE SEQUENCE [LARGE SCALE GENOMIC DNA]</scope>
    <source>
        <strain evidence="4">JCM 1365</strain>
    </source>
</reference>
<evidence type="ECO:0000313" key="3">
    <source>
        <dbReference type="EMBL" id="GGM86956.1"/>
    </source>
</evidence>
<feature type="region of interest" description="Disordered" evidence="1">
    <location>
        <begin position="1"/>
        <end position="21"/>
    </location>
</feature>
<evidence type="ECO:0000313" key="4">
    <source>
        <dbReference type="Proteomes" id="UP000623461"/>
    </source>
</evidence>
<protein>
    <recommendedName>
        <fullName evidence="2">AAA domain-containing protein</fullName>
    </recommendedName>
</protein>
<feature type="compositionally biased region" description="Low complexity" evidence="1">
    <location>
        <begin position="87"/>
        <end position="110"/>
    </location>
</feature>
<dbReference type="Pfam" id="PF13614">
    <property type="entry name" value="AAA_31"/>
    <property type="match status" value="1"/>
</dbReference>
<feature type="compositionally biased region" description="Basic and acidic residues" evidence="1">
    <location>
        <begin position="142"/>
        <end position="156"/>
    </location>
</feature>
<dbReference type="InterPro" id="IPR027417">
    <property type="entry name" value="P-loop_NTPase"/>
</dbReference>
<keyword evidence="4" id="KW-1185">Reference proteome</keyword>
<dbReference type="PANTHER" id="PTHR13696">
    <property type="entry name" value="P-LOOP CONTAINING NUCLEOSIDE TRIPHOSPHATE HYDROLASE"/>
    <property type="match status" value="1"/>
</dbReference>
<dbReference type="InterPro" id="IPR050678">
    <property type="entry name" value="DNA_Partitioning_ATPase"/>
</dbReference>
<dbReference type="InterPro" id="IPR025669">
    <property type="entry name" value="AAA_dom"/>
</dbReference>
<proteinExistence type="predicted"/>
<name>A0ABQ2HSJ1_9MICO</name>
<comment type="caution">
    <text evidence="3">The sequence shown here is derived from an EMBL/GenBank/DDBJ whole genome shotgun (WGS) entry which is preliminary data.</text>
</comment>
<evidence type="ECO:0000256" key="1">
    <source>
        <dbReference type="SAM" id="MobiDB-lite"/>
    </source>
</evidence>
<dbReference type="EMBL" id="BMNZ01000002">
    <property type="protein sequence ID" value="GGM86956.1"/>
    <property type="molecule type" value="Genomic_DNA"/>
</dbReference>
<sequence length="625" mass="64836">MTMSTNLGWPSEPEPAPEHRRLGWLARMLGVSRETGGATAVTDGRPDQDAVDTAQGSPETAEGGAPVTTQREAEAPTEHVVATEAPTGSTIVTTTDTGTGTGTDSTSGSTKGPQDESKDESGSAAPEVEGDVEAAVGQADAPRIEEGEPRDLEKATDGGQHLRPASPSDDDGAQAGEDPVVEAPLTPADDMISAAVADPTSADLGDADLNTEMAAGMDSDVDPAMKPPTAMEQNVATHGVEATAPHAEEPASGAASMPVHNQPAGPQEGPGGDLPTPSGPVDNAVDETAKDPRTEQEIAANRAGDNTVDGAEARTRYDNDHADREALAAALPTPGTDTPLAMELADNARRRIQLTGRQFPRPVSPRVLTVANQKGGVGKTTTTVNVAAALAQAGLKVLVIDLDPQGNASTALGIDHHAEVPSIYDVLVDGTPMLDVVQPCTTVENLHCAPATIDLAGAEIELVSLVARESRLQKAIAAAAEAGHEFDYILIDCPPSLGLLTVNAMVAASEVFIPIQCEYYALEGLSQLLKNIDLIKRHLNPTLHVSTILLTMYDGRTRLSAQVADEVREHFPKEVLRTTVPRSVRVSEAPSFGETVMTYDPASSGALAYLEAAGEIADRGAAGNT</sequence>
<dbReference type="SUPFAM" id="SSF52540">
    <property type="entry name" value="P-loop containing nucleoside triphosphate hydrolases"/>
    <property type="match status" value="1"/>
</dbReference>
<feature type="region of interest" description="Disordered" evidence="1">
    <location>
        <begin position="34"/>
        <end position="311"/>
    </location>
</feature>
<accession>A0ABQ2HSJ1</accession>
<feature type="domain" description="AAA" evidence="2">
    <location>
        <begin position="366"/>
        <end position="544"/>
    </location>
</feature>
<dbReference type="CDD" id="cd02042">
    <property type="entry name" value="ParAB_family"/>
    <property type="match status" value="1"/>
</dbReference>
<gene>
    <name evidence="3" type="ORF">GCM10009721_09770</name>
</gene>
<feature type="compositionally biased region" description="Basic and acidic residues" evidence="1">
    <location>
        <begin position="287"/>
        <end position="296"/>
    </location>
</feature>
<organism evidence="3 4">
    <name type="scientific">Terrabacter tumescens</name>
    <dbReference type="NCBI Taxonomy" id="60443"/>
    <lineage>
        <taxon>Bacteria</taxon>
        <taxon>Bacillati</taxon>
        <taxon>Actinomycetota</taxon>
        <taxon>Actinomycetes</taxon>
        <taxon>Micrococcales</taxon>
        <taxon>Intrasporangiaceae</taxon>
        <taxon>Terrabacter</taxon>
    </lineage>
</organism>